<dbReference type="Pfam" id="PF04937">
    <property type="entry name" value="DUF659"/>
    <property type="match status" value="1"/>
</dbReference>
<keyword evidence="2" id="KW-0479">Metal-binding</keyword>
<dbReference type="AlphaFoldDB" id="A0A1I8MK77"/>
<evidence type="ECO:0000256" key="10">
    <source>
        <dbReference type="SAM" id="MobiDB-lite"/>
    </source>
</evidence>
<keyword evidence="3 9" id="KW-0863">Zinc-finger</keyword>
<dbReference type="GO" id="GO:0046983">
    <property type="term" value="F:protein dimerization activity"/>
    <property type="evidence" value="ECO:0007669"/>
    <property type="project" value="InterPro"/>
</dbReference>
<dbReference type="GO" id="GO:0003677">
    <property type="term" value="F:DNA binding"/>
    <property type="evidence" value="ECO:0007669"/>
    <property type="project" value="UniProtKB-KW"/>
</dbReference>
<gene>
    <name evidence="12" type="primary">101899120</name>
</gene>
<dbReference type="VEuPathDB" id="VectorBase:MDOMA2_006990"/>
<dbReference type="PANTHER" id="PTHR46481">
    <property type="entry name" value="ZINC FINGER BED DOMAIN-CONTAINING PROTEIN 4"/>
    <property type="match status" value="1"/>
</dbReference>
<sequence>MNRYLKRPNDISTSISIEETGNENEEERENSTIGGETNKSKRARHGFSEVWNHFQKTTDKRNAKCQLCGKIYKTSGNTSNLLDHLKRSHPSYNQLPKPTKTIDNFFNNSVSYDTESARKKELDKALMSLIATDVQPFSVVEDTGFRDFVRCLDPRYVLPSRNTLKNVLMVNMYNETKSKLQTILNGLQHCAITTDLWTSRANESYPTVTCHFVTKDFVLRTAVLSTKKLLCSTNHNAENISISMRAVLEEWGLMEKVVAVVSDNASSMLKACELLQKRNLPCFAHTINLVVQDCLAQDYVKTTLGKCKKIVSYFKSSTISYEKFKADQGRDMPHSLKQEVPTRWNSALRMVESILLTNNSISNVLLMTPKAPLPLTADDIEFLQDLKQLLMPFDSATVQTSSSAAVTISLVVPLTCGLFKSLDELKSAMKTSEGHQACIFLLERIKKRLFPYEERTVTRLGTLLDPRFKKEGFLFPSNADGGTQFLQNVLSGMNKNNTMEQDNLEPSCSKNIHQSSQPPLLKFVGNKIASKVRSPQVDAIISLRQYFENENAALEIDPLQYWKNSSGQMSLIKSCSLRHLCVPATSTEAERMFSKTGAIISERRSSLKPKNVDMLLFVNKNCWVSKEL</sequence>
<evidence type="ECO:0000313" key="12">
    <source>
        <dbReference type="EnsemblMetazoa" id="MDOA005795-PB"/>
    </source>
</evidence>
<dbReference type="SUPFAM" id="SSF140996">
    <property type="entry name" value="Hermes dimerisation domain"/>
    <property type="match status" value="1"/>
</dbReference>
<feature type="domain" description="BED-type" evidence="11">
    <location>
        <begin position="45"/>
        <end position="92"/>
    </location>
</feature>
<comment type="subcellular location">
    <subcellularLocation>
        <location evidence="1">Nucleus</location>
    </subcellularLocation>
</comment>
<dbReference type="PROSITE" id="PS50808">
    <property type="entry name" value="ZF_BED"/>
    <property type="match status" value="1"/>
</dbReference>
<keyword evidence="4" id="KW-0862">Zinc</keyword>
<evidence type="ECO:0000259" key="11">
    <source>
        <dbReference type="PROSITE" id="PS50808"/>
    </source>
</evidence>
<proteinExistence type="predicted"/>
<dbReference type="InterPro" id="IPR003656">
    <property type="entry name" value="Znf_BED"/>
</dbReference>
<evidence type="ECO:0000256" key="9">
    <source>
        <dbReference type="PROSITE-ProRule" id="PRU00027"/>
    </source>
</evidence>
<dbReference type="InterPro" id="IPR052035">
    <property type="entry name" value="ZnF_BED_domain_contain"/>
</dbReference>
<reference evidence="12" key="1">
    <citation type="submission" date="2020-05" db="UniProtKB">
        <authorList>
            <consortium name="EnsemblMetazoa"/>
        </authorList>
    </citation>
    <scope>IDENTIFICATION</scope>
    <source>
        <strain evidence="12">Aabys</strain>
    </source>
</reference>
<dbReference type="GO" id="GO:0009791">
    <property type="term" value="P:post-embryonic development"/>
    <property type="evidence" value="ECO:0007669"/>
    <property type="project" value="UniProtKB-ARBA"/>
</dbReference>
<dbReference type="GO" id="GO:0005634">
    <property type="term" value="C:nucleus"/>
    <property type="evidence" value="ECO:0007669"/>
    <property type="project" value="UniProtKB-SubCell"/>
</dbReference>
<dbReference type="InterPro" id="IPR012337">
    <property type="entry name" value="RNaseH-like_sf"/>
</dbReference>
<dbReference type="Gene3D" id="1.10.10.1070">
    <property type="entry name" value="Zinc finger, BED domain-containing"/>
    <property type="match status" value="1"/>
</dbReference>
<dbReference type="RefSeq" id="XP_011291341.2">
    <property type="nucleotide sequence ID" value="XM_011293039.3"/>
</dbReference>
<evidence type="ECO:0000256" key="2">
    <source>
        <dbReference type="ARBA" id="ARBA00022723"/>
    </source>
</evidence>
<evidence type="ECO:0000256" key="1">
    <source>
        <dbReference type="ARBA" id="ARBA00004123"/>
    </source>
</evidence>
<keyword evidence="6" id="KW-0238">DNA-binding</keyword>
<dbReference type="GO" id="GO:0008270">
    <property type="term" value="F:zinc ion binding"/>
    <property type="evidence" value="ECO:0007669"/>
    <property type="project" value="UniProtKB-KW"/>
</dbReference>
<accession>A0A1I8MK77</accession>
<dbReference type="SUPFAM" id="SSF57667">
    <property type="entry name" value="beta-beta-alpha zinc fingers"/>
    <property type="match status" value="1"/>
</dbReference>
<dbReference type="EnsemblMetazoa" id="MDOA005795-RB">
    <property type="protein sequence ID" value="MDOA005795-PB"/>
    <property type="gene ID" value="MDOA005795"/>
</dbReference>
<dbReference type="SMART" id="SM00614">
    <property type="entry name" value="ZnF_BED"/>
    <property type="match status" value="1"/>
</dbReference>
<organism evidence="12">
    <name type="scientific">Musca domestica</name>
    <name type="common">House fly</name>
    <dbReference type="NCBI Taxonomy" id="7370"/>
    <lineage>
        <taxon>Eukaryota</taxon>
        <taxon>Metazoa</taxon>
        <taxon>Ecdysozoa</taxon>
        <taxon>Arthropoda</taxon>
        <taxon>Hexapoda</taxon>
        <taxon>Insecta</taxon>
        <taxon>Pterygota</taxon>
        <taxon>Neoptera</taxon>
        <taxon>Endopterygota</taxon>
        <taxon>Diptera</taxon>
        <taxon>Brachycera</taxon>
        <taxon>Muscomorpha</taxon>
        <taxon>Muscoidea</taxon>
        <taxon>Muscidae</taxon>
        <taxon>Musca</taxon>
    </lineage>
</organism>
<name>A0A1I8MK77_MUSDO</name>
<evidence type="ECO:0000256" key="7">
    <source>
        <dbReference type="ARBA" id="ARBA00023163"/>
    </source>
</evidence>
<evidence type="ECO:0000256" key="5">
    <source>
        <dbReference type="ARBA" id="ARBA00023015"/>
    </source>
</evidence>
<dbReference type="KEGG" id="mde:101899120"/>
<dbReference type="Pfam" id="PF05699">
    <property type="entry name" value="Dimer_Tnp_hAT"/>
    <property type="match status" value="1"/>
</dbReference>
<evidence type="ECO:0000256" key="6">
    <source>
        <dbReference type="ARBA" id="ARBA00023125"/>
    </source>
</evidence>
<dbReference type="Pfam" id="PF02892">
    <property type="entry name" value="zf-BED"/>
    <property type="match status" value="1"/>
</dbReference>
<dbReference type="PANTHER" id="PTHR46481:SF10">
    <property type="entry name" value="ZINC FINGER BED DOMAIN-CONTAINING PROTEIN 39"/>
    <property type="match status" value="1"/>
</dbReference>
<evidence type="ECO:0000256" key="4">
    <source>
        <dbReference type="ARBA" id="ARBA00022833"/>
    </source>
</evidence>
<keyword evidence="5" id="KW-0805">Transcription regulation</keyword>
<protein>
    <recommendedName>
        <fullName evidence="11">BED-type domain-containing protein</fullName>
    </recommendedName>
</protein>
<dbReference type="InterPro" id="IPR007021">
    <property type="entry name" value="DUF659"/>
</dbReference>
<keyword evidence="8" id="KW-0539">Nucleus</keyword>
<keyword evidence="7" id="KW-0804">Transcription</keyword>
<dbReference type="InterPro" id="IPR036236">
    <property type="entry name" value="Znf_C2H2_sf"/>
</dbReference>
<dbReference type="VEuPathDB" id="VectorBase:MDOA005795"/>
<evidence type="ECO:0000256" key="8">
    <source>
        <dbReference type="ARBA" id="ARBA00023242"/>
    </source>
</evidence>
<evidence type="ECO:0000256" key="3">
    <source>
        <dbReference type="ARBA" id="ARBA00022771"/>
    </source>
</evidence>
<feature type="region of interest" description="Disordered" evidence="10">
    <location>
        <begin position="1"/>
        <end position="44"/>
    </location>
</feature>
<dbReference type="OrthoDB" id="2438421at2759"/>
<dbReference type="SUPFAM" id="SSF53098">
    <property type="entry name" value="Ribonuclease H-like"/>
    <property type="match status" value="1"/>
</dbReference>
<dbReference type="InterPro" id="IPR008906">
    <property type="entry name" value="HATC_C_dom"/>
</dbReference>